<organism evidence="1 2">
    <name type="scientific">Streptomyces marianii</name>
    <dbReference type="NCBI Taxonomy" id="1817406"/>
    <lineage>
        <taxon>Bacteria</taxon>
        <taxon>Bacillati</taxon>
        <taxon>Actinomycetota</taxon>
        <taxon>Actinomycetes</taxon>
        <taxon>Kitasatosporales</taxon>
        <taxon>Streptomycetaceae</taxon>
        <taxon>Streptomyces</taxon>
    </lineage>
</organism>
<reference evidence="1 2" key="1">
    <citation type="submission" date="2019-05" db="EMBL/GenBank/DDBJ databases">
        <title>Streptomyces marianii sp. nov., a novel marine actinomycete from southern coast of India.</title>
        <authorList>
            <person name="Iniyan A.M."/>
            <person name="Wink J."/>
            <person name="Ramprasad E."/>
            <person name="Ramana C.V."/>
            <person name="Bunk B."/>
            <person name="Sproer C."/>
            <person name="Joseph F.-J.R.S."/>
            <person name="Vincent S.G.P."/>
        </authorList>
    </citation>
    <scope>NUCLEOTIDE SEQUENCE [LARGE SCALE GENOMIC DNA]</scope>
    <source>
        <strain evidence="1 2">ICN19</strain>
    </source>
</reference>
<accession>A0A5R9EHN3</accession>
<keyword evidence="2" id="KW-1185">Reference proteome</keyword>
<gene>
    <name evidence="1" type="ORF">FEF34_34360</name>
</gene>
<sequence length="67" mass="6824">MMLSITLGGLFADRDAVPDGDLFGTDEDVLDQEPQDALTLGDLGRGGFAAELDSVAELPAGALDSSA</sequence>
<proteinExistence type="predicted"/>
<comment type="caution">
    <text evidence="1">The sequence shown here is derived from an EMBL/GenBank/DDBJ whole genome shotgun (WGS) entry which is preliminary data.</text>
</comment>
<evidence type="ECO:0000313" key="1">
    <source>
        <dbReference type="EMBL" id="TLQ47363.1"/>
    </source>
</evidence>
<name>A0A5R9EHN3_9ACTN</name>
<protein>
    <submittedName>
        <fullName evidence="1">Uncharacterized protein</fullName>
    </submittedName>
</protein>
<dbReference type="AlphaFoldDB" id="A0A5R9EHN3"/>
<dbReference type="EMBL" id="VAWE01000001">
    <property type="protein sequence ID" value="TLQ47363.1"/>
    <property type="molecule type" value="Genomic_DNA"/>
</dbReference>
<evidence type="ECO:0000313" key="2">
    <source>
        <dbReference type="Proteomes" id="UP000305921"/>
    </source>
</evidence>
<dbReference type="Proteomes" id="UP000305921">
    <property type="component" value="Unassembled WGS sequence"/>
</dbReference>